<dbReference type="PANTHER" id="PTHR30269">
    <property type="entry name" value="TRANSMEMBRANE PROTEIN YFCA"/>
    <property type="match status" value="1"/>
</dbReference>
<feature type="transmembrane region" description="Helical" evidence="8">
    <location>
        <begin position="198"/>
        <end position="226"/>
    </location>
</feature>
<dbReference type="AlphaFoldDB" id="A0A2A2THI7"/>
<comment type="similarity">
    <text evidence="2 8">Belongs to the 4-toluene sulfonate uptake permease (TSUP) (TC 2.A.102) family.</text>
</comment>
<keyword evidence="4 8" id="KW-1003">Cell membrane</keyword>
<evidence type="ECO:0000313" key="10">
    <source>
        <dbReference type="Proteomes" id="UP000218238"/>
    </source>
</evidence>
<feature type="transmembrane region" description="Helical" evidence="8">
    <location>
        <begin position="109"/>
        <end position="127"/>
    </location>
</feature>
<dbReference type="Proteomes" id="UP000218238">
    <property type="component" value="Unassembled WGS sequence"/>
</dbReference>
<keyword evidence="3" id="KW-0813">Transport</keyword>
<evidence type="ECO:0000256" key="2">
    <source>
        <dbReference type="ARBA" id="ARBA00009142"/>
    </source>
</evidence>
<keyword evidence="5 8" id="KW-0812">Transmembrane</keyword>
<evidence type="ECO:0000256" key="6">
    <source>
        <dbReference type="ARBA" id="ARBA00022989"/>
    </source>
</evidence>
<reference evidence="9 10" key="1">
    <citation type="submission" date="2017-08" db="EMBL/GenBank/DDBJ databases">
        <title>Draft genome sequence of filamentous cyanobacterium Calothrix elsteri CCALA 953.</title>
        <authorList>
            <person name="Gagunashvili A.N."/>
            <person name="Elster J."/>
            <person name="Andresson O.S."/>
        </authorList>
    </citation>
    <scope>NUCLEOTIDE SEQUENCE [LARGE SCALE GENOMIC DNA]</scope>
    <source>
        <strain evidence="9 10">CCALA 953</strain>
    </source>
</reference>
<evidence type="ECO:0000256" key="4">
    <source>
        <dbReference type="ARBA" id="ARBA00022475"/>
    </source>
</evidence>
<comment type="subcellular location">
    <subcellularLocation>
        <location evidence="1 8">Cell membrane</location>
        <topology evidence="1 8">Multi-pass membrane protein</topology>
    </subcellularLocation>
</comment>
<evidence type="ECO:0000313" key="9">
    <source>
        <dbReference type="EMBL" id="PAX53151.1"/>
    </source>
</evidence>
<dbReference type="InterPro" id="IPR002781">
    <property type="entry name" value="TM_pro_TauE-like"/>
</dbReference>
<dbReference type="Pfam" id="PF01925">
    <property type="entry name" value="TauE"/>
    <property type="match status" value="1"/>
</dbReference>
<feature type="transmembrane region" description="Helical" evidence="8">
    <location>
        <begin position="39"/>
        <end position="64"/>
    </location>
</feature>
<protein>
    <recommendedName>
        <fullName evidence="8">Probable membrane transporter protein</fullName>
    </recommendedName>
</protein>
<evidence type="ECO:0000256" key="7">
    <source>
        <dbReference type="ARBA" id="ARBA00023136"/>
    </source>
</evidence>
<name>A0A2A2THI7_9CYAN</name>
<sequence>MLDLNSQLISHSLLLNLFLFFIAIIAGAINAIAGGGGLIAFPALIIAGIPAISANATNTAAMWVGTAASTFAYRREMSLGKREFLYLTTASICGGIFGSYLLLHTSPSNFANLIPYLMLTATVLFAFGKKFNAWLQSRFQIPLWLAIMIQLAISIYGGYFGGGAGILMLAILEIMGVKTIHNMNAIKSWLATSLNAFALLHFIFAGIVVWFPAILMAIGALIGGYGSAFFARQVNSEWVRRFIIGIGIMMTSYFFVK</sequence>
<gene>
    <name evidence="9" type="ORF">CK510_15495</name>
</gene>
<dbReference type="InterPro" id="IPR052017">
    <property type="entry name" value="TSUP"/>
</dbReference>
<feature type="transmembrane region" description="Helical" evidence="8">
    <location>
        <begin position="84"/>
        <end position="103"/>
    </location>
</feature>
<keyword evidence="6 8" id="KW-1133">Transmembrane helix</keyword>
<dbReference type="OrthoDB" id="9807082at2"/>
<accession>A0A2A2THI7</accession>
<keyword evidence="10" id="KW-1185">Reference proteome</keyword>
<evidence type="ECO:0000256" key="5">
    <source>
        <dbReference type="ARBA" id="ARBA00022692"/>
    </source>
</evidence>
<proteinExistence type="inferred from homology"/>
<dbReference type="EMBL" id="NTFS01000166">
    <property type="protein sequence ID" value="PAX53151.1"/>
    <property type="molecule type" value="Genomic_DNA"/>
</dbReference>
<evidence type="ECO:0000256" key="3">
    <source>
        <dbReference type="ARBA" id="ARBA00022448"/>
    </source>
</evidence>
<comment type="caution">
    <text evidence="9">The sequence shown here is derived from an EMBL/GenBank/DDBJ whole genome shotgun (WGS) entry which is preliminary data.</text>
</comment>
<keyword evidence="7 8" id="KW-0472">Membrane</keyword>
<organism evidence="9 10">
    <name type="scientific">Brunnivagina elsteri CCALA 953</name>
    <dbReference type="NCBI Taxonomy" id="987040"/>
    <lineage>
        <taxon>Bacteria</taxon>
        <taxon>Bacillati</taxon>
        <taxon>Cyanobacteriota</taxon>
        <taxon>Cyanophyceae</taxon>
        <taxon>Nostocales</taxon>
        <taxon>Calotrichaceae</taxon>
        <taxon>Brunnivagina</taxon>
    </lineage>
</organism>
<feature type="transmembrane region" description="Helical" evidence="8">
    <location>
        <begin position="12"/>
        <end position="33"/>
    </location>
</feature>
<dbReference type="GO" id="GO:0005886">
    <property type="term" value="C:plasma membrane"/>
    <property type="evidence" value="ECO:0007669"/>
    <property type="project" value="UniProtKB-SubCell"/>
</dbReference>
<feature type="transmembrane region" description="Helical" evidence="8">
    <location>
        <begin position="165"/>
        <end position="186"/>
    </location>
</feature>
<evidence type="ECO:0000256" key="1">
    <source>
        <dbReference type="ARBA" id="ARBA00004651"/>
    </source>
</evidence>
<evidence type="ECO:0000256" key="8">
    <source>
        <dbReference type="RuleBase" id="RU363041"/>
    </source>
</evidence>
<dbReference type="PANTHER" id="PTHR30269:SF0">
    <property type="entry name" value="MEMBRANE TRANSPORTER PROTEIN YFCA-RELATED"/>
    <property type="match status" value="1"/>
</dbReference>
<feature type="transmembrane region" description="Helical" evidence="8">
    <location>
        <begin position="238"/>
        <end position="256"/>
    </location>
</feature>